<dbReference type="HOGENOM" id="CLU_757943_0_0_6"/>
<dbReference type="InterPro" id="IPR024534">
    <property type="entry name" value="JetD_C"/>
</dbReference>
<feature type="domain" description="Wadjet protein JetD C-terminal" evidence="1">
    <location>
        <begin position="259"/>
        <end position="287"/>
    </location>
</feature>
<evidence type="ECO:0000259" key="1">
    <source>
        <dbReference type="Pfam" id="PF09983"/>
    </source>
</evidence>
<gene>
    <name evidence="2" type="ORF">IB75_03560</name>
</gene>
<protein>
    <recommendedName>
        <fullName evidence="1">Wadjet protein JetD C-terminal domain-containing protein</fullName>
    </recommendedName>
</protein>
<sequence>MSPMPLRDRITNYLRKRARMNASLRGNGLVERLVRDLQCDRTEVLREFRELRAEGILVCDDWLREEPLSKVTVNLPEESNPTVKLWHAVLEQAAKIQGEFAALEPLGEIMEGLHASEMTGLLNGLVSLKQDQERLHNTPRFEVSARYLLGSSKLLDALPTASLRQFGIDVNRFPAFPGYVMVAGPPDPCVVVLVENPHAFECALDARGTDRAAWVCTYGYGLSLKYSQHGEQLAAILESRIPPRTVVRKGSPPSWDTLLRHDWIRFWGDLDFEGLAIFERLRRYNPSIVLSGLYKPMVDCLREGEGHPYCKAVGKTGQAPNKYGNDIAPLLALCLEQAVDQEFVSKSQISQWWDTELEI</sequence>
<reference evidence="2 3" key="1">
    <citation type="submission" date="2014-07" db="EMBL/GenBank/DDBJ databases">
        <title>Comparative analysis of Nitrosococcus oceani genome inventories of strains from Pacific and Atlantic gyres.</title>
        <authorList>
            <person name="Lim C.K."/>
            <person name="Wang L."/>
            <person name="Sayavedra-Soto L.A."/>
            <person name="Klotz M.G."/>
        </authorList>
    </citation>
    <scope>NUCLEOTIDE SEQUENCE [LARGE SCALE GENOMIC DNA]</scope>
    <source>
        <strain evidence="2 3">C-27</strain>
    </source>
</reference>
<dbReference type="Pfam" id="PF09983">
    <property type="entry name" value="JetD_C"/>
    <property type="match status" value="1"/>
</dbReference>
<evidence type="ECO:0000313" key="3">
    <source>
        <dbReference type="Proteomes" id="UP000028839"/>
    </source>
</evidence>
<proteinExistence type="predicted"/>
<name>A0A0E2Z549_9GAMM</name>
<dbReference type="EMBL" id="JPGN01000022">
    <property type="protein sequence ID" value="KFI20356.1"/>
    <property type="molecule type" value="Genomic_DNA"/>
</dbReference>
<accession>A0A0E2Z549</accession>
<dbReference type="AlphaFoldDB" id="A0A0E2Z549"/>
<organism evidence="2 3">
    <name type="scientific">Nitrosococcus oceani C-27</name>
    <dbReference type="NCBI Taxonomy" id="314279"/>
    <lineage>
        <taxon>Bacteria</taxon>
        <taxon>Pseudomonadati</taxon>
        <taxon>Pseudomonadota</taxon>
        <taxon>Gammaproteobacteria</taxon>
        <taxon>Chromatiales</taxon>
        <taxon>Chromatiaceae</taxon>
        <taxon>Nitrosococcus</taxon>
    </lineage>
</organism>
<dbReference type="OrthoDB" id="322908at2"/>
<dbReference type="Proteomes" id="UP000028839">
    <property type="component" value="Unassembled WGS sequence"/>
</dbReference>
<comment type="caution">
    <text evidence="2">The sequence shown here is derived from an EMBL/GenBank/DDBJ whole genome shotgun (WGS) entry which is preliminary data.</text>
</comment>
<evidence type="ECO:0000313" key="2">
    <source>
        <dbReference type="EMBL" id="KFI20356.1"/>
    </source>
</evidence>